<feature type="transmembrane region" description="Helical" evidence="7">
    <location>
        <begin position="86"/>
        <end position="108"/>
    </location>
</feature>
<evidence type="ECO:0000256" key="1">
    <source>
        <dbReference type="ARBA" id="ARBA00004651"/>
    </source>
</evidence>
<dbReference type="EMBL" id="SOAN01000004">
    <property type="protein sequence ID" value="TDS86029.1"/>
    <property type="molecule type" value="Genomic_DNA"/>
</dbReference>
<evidence type="ECO:0000256" key="4">
    <source>
        <dbReference type="ARBA" id="ARBA00022989"/>
    </source>
</evidence>
<feature type="transmembrane region" description="Helical" evidence="7">
    <location>
        <begin position="423"/>
        <end position="442"/>
    </location>
</feature>
<dbReference type="GO" id="GO:0005886">
    <property type="term" value="C:plasma membrane"/>
    <property type="evidence" value="ECO:0007669"/>
    <property type="project" value="UniProtKB-SubCell"/>
</dbReference>
<dbReference type="Proteomes" id="UP000294506">
    <property type="component" value="Unassembled WGS sequence"/>
</dbReference>
<keyword evidence="4 7" id="KW-1133">Transmembrane helix</keyword>
<feature type="transmembrane region" description="Helical" evidence="7">
    <location>
        <begin position="323"/>
        <end position="345"/>
    </location>
</feature>
<evidence type="ECO:0000313" key="8">
    <source>
        <dbReference type="EMBL" id="TDS86029.1"/>
    </source>
</evidence>
<dbReference type="PANTHER" id="PTHR30250">
    <property type="entry name" value="PST FAMILY PREDICTED COLANIC ACID TRANSPORTER"/>
    <property type="match status" value="1"/>
</dbReference>
<feature type="transmembrane region" description="Helical" evidence="7">
    <location>
        <begin position="45"/>
        <end position="65"/>
    </location>
</feature>
<protein>
    <submittedName>
        <fullName evidence="8">O-antigen/teichoic acid export membrane protein</fullName>
    </submittedName>
</protein>
<name>A0A4R7G413_9MICC</name>
<keyword evidence="5 7" id="KW-0472">Membrane</keyword>
<evidence type="ECO:0000256" key="3">
    <source>
        <dbReference type="ARBA" id="ARBA00022692"/>
    </source>
</evidence>
<feature type="transmembrane region" description="Helical" evidence="7">
    <location>
        <begin position="351"/>
        <end position="374"/>
    </location>
</feature>
<gene>
    <name evidence="8" type="ORF">EV640_10451</name>
</gene>
<feature type="transmembrane region" description="Helical" evidence="7">
    <location>
        <begin position="154"/>
        <end position="174"/>
    </location>
</feature>
<comment type="subcellular location">
    <subcellularLocation>
        <location evidence="1">Cell membrane</location>
        <topology evidence="1">Multi-pass membrane protein</topology>
    </subcellularLocation>
</comment>
<accession>A0A4R7G413</accession>
<feature type="transmembrane region" description="Helical" evidence="7">
    <location>
        <begin position="12"/>
        <end position="39"/>
    </location>
</feature>
<organism evidence="8 9">
    <name type="scientific">Nesterenkonia aurantiaca</name>
    <dbReference type="NCBI Taxonomy" id="1436010"/>
    <lineage>
        <taxon>Bacteria</taxon>
        <taxon>Bacillati</taxon>
        <taxon>Actinomycetota</taxon>
        <taxon>Actinomycetes</taxon>
        <taxon>Micrococcales</taxon>
        <taxon>Micrococcaceae</taxon>
        <taxon>Nesterenkonia</taxon>
    </lineage>
</organism>
<keyword evidence="3 7" id="KW-0812">Transmembrane</keyword>
<reference evidence="8 9" key="1">
    <citation type="submission" date="2019-03" db="EMBL/GenBank/DDBJ databases">
        <title>Genomic Encyclopedia of Type Strains, Phase III (KMG-III): the genomes of soil and plant-associated and newly described type strains.</title>
        <authorList>
            <person name="Whitman W."/>
        </authorList>
    </citation>
    <scope>NUCLEOTIDE SEQUENCE [LARGE SCALE GENOMIC DNA]</scope>
    <source>
        <strain evidence="8 9">DSM 27373</strain>
    </source>
</reference>
<feature type="transmembrane region" description="Helical" evidence="7">
    <location>
        <begin position="248"/>
        <end position="270"/>
    </location>
</feature>
<dbReference type="PANTHER" id="PTHR30250:SF26">
    <property type="entry name" value="PSMA PROTEIN"/>
    <property type="match status" value="1"/>
</dbReference>
<feature type="region of interest" description="Disordered" evidence="6">
    <location>
        <begin position="215"/>
        <end position="243"/>
    </location>
</feature>
<evidence type="ECO:0000256" key="6">
    <source>
        <dbReference type="SAM" id="MobiDB-lite"/>
    </source>
</evidence>
<feature type="transmembrane region" description="Helical" evidence="7">
    <location>
        <begin position="290"/>
        <end position="311"/>
    </location>
</feature>
<feature type="compositionally biased region" description="Basic and acidic residues" evidence="6">
    <location>
        <begin position="227"/>
        <end position="238"/>
    </location>
</feature>
<feature type="transmembrane region" description="Helical" evidence="7">
    <location>
        <begin position="124"/>
        <end position="142"/>
    </location>
</feature>
<dbReference type="InterPro" id="IPR050833">
    <property type="entry name" value="Poly_Biosynth_Transport"/>
</dbReference>
<comment type="caution">
    <text evidence="8">The sequence shown here is derived from an EMBL/GenBank/DDBJ whole genome shotgun (WGS) entry which is preliminary data.</text>
</comment>
<evidence type="ECO:0000256" key="2">
    <source>
        <dbReference type="ARBA" id="ARBA00022475"/>
    </source>
</evidence>
<feature type="region of interest" description="Disordered" evidence="6">
    <location>
        <begin position="447"/>
        <end position="497"/>
    </location>
</feature>
<sequence length="497" mass="51449">MFVRTAGLRVAVLPISALCALTTAGLTVHYAGVLAFGFITLVAQLQLALPFADLGMGAAVARAAARADGSTRALQGLRALIRRTALVLLAVGLLGATVAALSGIYGFWSRVFDVPEALAPDVDLVMSLVLGVFFLSLPLGLAERVLVGRDRSDVLVLLGLLPSVGNLLAVFTLGQLGVPVAWLALGLPLSTLSFLGLCGYLAFLHPRIGIRGIPAPAHQPENPTPSELHERSEPEESRRRRRELTESTSIRLILFGGLPVLLATAGMVLSEQHGRLVLAAAGSPLELSQYAIALQLYMPIYSVFYMAATVLWPRFAVDPGPELWLRANLMLTGLGVGAAVGYIVFARPVAGLVTGGSLVPSWGVVLGLGAALAAQAAHLTQVNLFTDRSGFWRQAAMSLCLLAFVVPGTLLGIRLGLGAAAPGLSMAVGVVIAQVIPGLVMASRILREPGTPSSSPPPSGHGAAPSGHGAAASGPDSDSFDLISAPAGAQQPVTLER</sequence>
<evidence type="ECO:0000256" key="5">
    <source>
        <dbReference type="ARBA" id="ARBA00023136"/>
    </source>
</evidence>
<feature type="transmembrane region" description="Helical" evidence="7">
    <location>
        <begin position="395"/>
        <end position="417"/>
    </location>
</feature>
<dbReference type="AlphaFoldDB" id="A0A4R7G413"/>
<proteinExistence type="predicted"/>
<feature type="transmembrane region" description="Helical" evidence="7">
    <location>
        <begin position="180"/>
        <end position="203"/>
    </location>
</feature>
<evidence type="ECO:0000313" key="9">
    <source>
        <dbReference type="Proteomes" id="UP000294506"/>
    </source>
</evidence>
<keyword evidence="2" id="KW-1003">Cell membrane</keyword>
<keyword evidence="9" id="KW-1185">Reference proteome</keyword>
<evidence type="ECO:0000256" key="7">
    <source>
        <dbReference type="SAM" id="Phobius"/>
    </source>
</evidence>
<feature type="compositionally biased region" description="Low complexity" evidence="6">
    <location>
        <begin position="460"/>
        <end position="477"/>
    </location>
</feature>